<feature type="region of interest" description="Disordered" evidence="4">
    <location>
        <begin position="780"/>
        <end position="815"/>
    </location>
</feature>
<evidence type="ECO:0000313" key="7">
    <source>
        <dbReference type="Proteomes" id="UP000650833"/>
    </source>
</evidence>
<keyword evidence="7" id="KW-1185">Reference proteome</keyword>
<feature type="domain" description="PCI" evidence="5">
    <location>
        <begin position="584"/>
        <end position="755"/>
    </location>
</feature>
<feature type="compositionally biased region" description="Low complexity" evidence="4">
    <location>
        <begin position="1"/>
        <end position="10"/>
    </location>
</feature>
<keyword evidence="1" id="KW-0963">Cytoplasm</keyword>
<dbReference type="FunFam" id="1.10.10.10:FF:000300">
    <property type="entry name" value="Eukaryotic translation initiation factor 3 subunit C"/>
    <property type="match status" value="1"/>
</dbReference>
<keyword evidence="3" id="KW-0648">Protein biosynthesis</keyword>
<comment type="caution">
    <text evidence="6">The sequence shown here is derived from an EMBL/GenBank/DDBJ whole genome shotgun (WGS) entry which is preliminary data.</text>
</comment>
<dbReference type="EMBL" id="JAEPRC010000535">
    <property type="protein sequence ID" value="KAG2195294.1"/>
    <property type="molecule type" value="Genomic_DNA"/>
</dbReference>
<accession>A0A8H7UYM7</accession>
<dbReference type="Pfam" id="PF01399">
    <property type="entry name" value="PCI"/>
    <property type="match status" value="1"/>
</dbReference>
<evidence type="ECO:0000256" key="2">
    <source>
        <dbReference type="ARBA" id="ARBA00022540"/>
    </source>
</evidence>
<protein>
    <recommendedName>
        <fullName evidence="5">PCI domain-containing protein</fullName>
    </recommendedName>
</protein>
<dbReference type="GO" id="GO:0003743">
    <property type="term" value="F:translation initiation factor activity"/>
    <property type="evidence" value="ECO:0007669"/>
    <property type="project" value="UniProtKB-KW"/>
</dbReference>
<dbReference type="GO" id="GO:0005852">
    <property type="term" value="C:eukaryotic translation initiation factor 3 complex"/>
    <property type="evidence" value="ECO:0007669"/>
    <property type="project" value="InterPro"/>
</dbReference>
<proteinExistence type="inferred from homology"/>
<dbReference type="GO" id="GO:0031369">
    <property type="term" value="F:translation initiation factor binding"/>
    <property type="evidence" value="ECO:0007669"/>
    <property type="project" value="InterPro"/>
</dbReference>
<dbReference type="OrthoDB" id="29647at2759"/>
<feature type="compositionally biased region" description="Low complexity" evidence="4">
    <location>
        <begin position="22"/>
        <end position="31"/>
    </location>
</feature>
<evidence type="ECO:0000313" key="6">
    <source>
        <dbReference type="EMBL" id="KAG2195294.1"/>
    </source>
</evidence>
<dbReference type="PANTHER" id="PTHR13937">
    <property type="entry name" value="EUKARYOTIC TRANSLATION INITATION FACTOR 3, SUBUNIT 8 EIF3S8 -RELATED"/>
    <property type="match status" value="1"/>
</dbReference>
<feature type="compositionally biased region" description="Low complexity" evidence="4">
    <location>
        <begin position="786"/>
        <end position="815"/>
    </location>
</feature>
<dbReference type="Proteomes" id="UP000650833">
    <property type="component" value="Unassembled WGS sequence"/>
</dbReference>
<dbReference type="InterPro" id="IPR000717">
    <property type="entry name" value="PCI_dom"/>
</dbReference>
<dbReference type="PANTHER" id="PTHR13937:SF0">
    <property type="entry name" value="EUKARYOTIC TRANSLATION INITIATION FACTOR 3 SUBUNIT C-RELATED"/>
    <property type="match status" value="1"/>
</dbReference>
<dbReference type="InterPro" id="IPR027516">
    <property type="entry name" value="EIF3C"/>
</dbReference>
<dbReference type="InterPro" id="IPR008905">
    <property type="entry name" value="EIF3C_N_dom"/>
</dbReference>
<reference evidence="6" key="1">
    <citation type="submission" date="2020-12" db="EMBL/GenBank/DDBJ databases">
        <title>Metabolic potential, ecology and presence of endohyphal bacteria is reflected in genomic diversity of Mucoromycotina.</title>
        <authorList>
            <person name="Muszewska A."/>
            <person name="Okrasinska A."/>
            <person name="Steczkiewicz K."/>
            <person name="Drgas O."/>
            <person name="Orlowska M."/>
            <person name="Perlinska-Lenart U."/>
            <person name="Aleksandrzak-Piekarczyk T."/>
            <person name="Szatraj K."/>
            <person name="Zielenkiewicz U."/>
            <person name="Pilsyk S."/>
            <person name="Malc E."/>
            <person name="Mieczkowski P."/>
            <person name="Kruszewska J.S."/>
            <person name="Biernat P."/>
            <person name="Pawlowska J."/>
        </authorList>
    </citation>
    <scope>NUCLEOTIDE SEQUENCE</scope>
    <source>
        <strain evidence="6">CBS 226.32</strain>
    </source>
</reference>
<dbReference type="InterPro" id="IPR058999">
    <property type="entry name" value="EIF3CL_C"/>
</dbReference>
<evidence type="ECO:0000256" key="4">
    <source>
        <dbReference type="SAM" id="MobiDB-lite"/>
    </source>
</evidence>
<dbReference type="SMART" id="SM00088">
    <property type="entry name" value="PINT"/>
    <property type="match status" value="1"/>
</dbReference>
<feature type="compositionally biased region" description="Basic and acidic residues" evidence="4">
    <location>
        <begin position="39"/>
        <end position="51"/>
    </location>
</feature>
<dbReference type="Pfam" id="PF05470">
    <property type="entry name" value="eIF-3c_N"/>
    <property type="match status" value="1"/>
</dbReference>
<feature type="non-terminal residue" evidence="6">
    <location>
        <position position="1"/>
    </location>
</feature>
<organism evidence="6 7">
    <name type="scientific">Mucor plumbeus</name>
    <dbReference type="NCBI Taxonomy" id="97098"/>
    <lineage>
        <taxon>Eukaryota</taxon>
        <taxon>Fungi</taxon>
        <taxon>Fungi incertae sedis</taxon>
        <taxon>Mucoromycota</taxon>
        <taxon>Mucoromycotina</taxon>
        <taxon>Mucoromycetes</taxon>
        <taxon>Mucorales</taxon>
        <taxon>Mucorineae</taxon>
        <taxon>Mucoraceae</taxon>
        <taxon>Mucor</taxon>
    </lineage>
</organism>
<dbReference type="SUPFAM" id="SSF46785">
    <property type="entry name" value="Winged helix' DNA-binding domain"/>
    <property type="match status" value="1"/>
</dbReference>
<dbReference type="PROSITE" id="PS50250">
    <property type="entry name" value="PCI"/>
    <property type="match status" value="1"/>
</dbReference>
<evidence type="ECO:0000259" key="5">
    <source>
        <dbReference type="PROSITE" id="PS50250"/>
    </source>
</evidence>
<dbReference type="InterPro" id="IPR036390">
    <property type="entry name" value="WH_DNA-bd_sf"/>
</dbReference>
<dbReference type="Pfam" id="PF26569">
    <property type="entry name" value="EIF3CL_C"/>
    <property type="match status" value="1"/>
</dbReference>
<evidence type="ECO:0000256" key="3">
    <source>
        <dbReference type="ARBA" id="ARBA00022917"/>
    </source>
</evidence>
<gene>
    <name evidence="6" type="ORF">INT46_009769</name>
</gene>
<sequence>ISTMSRFFRSSDTESDSDTSSDNDSQYSQSDSEYDSDAESYHSEAEDEQPKNRFLKGGSDSEDSDDESNKKRQAKSQKDKRIEEMETAVKAIENGQKNNDWNLISTEFDKLTVTISRATTGFNAIPMPKFYIKTMVELEDHLTDSLQKDKANKKKSSSNSKAMNNLKQKLRKLAKQFDESITAYRKDPEEFMKEEEIEEAPATPVKKREIPSQVAVEGNDDGFSSVGKGGKTVVSVTSENLLTRLREVLESRGKKNTNREEQIATLESLLESAKSPFQKISVLLALIASRFDITASKAPYMDLAVWKASAKEFNELLKVLETNKSFVVTEDAEDLDNEDRDVVPKDGEVIKVRGSILSFVERLDDEFNKSLQNIDPHATDYIDRLRDEPALYAMLDRAQFYCEVNNSTFALPRIISRKLDHVYYKPEQVIGSLQAASKQLLPSYVSSKITNSQDPAEFVNQLCNYLYKDNSTVFRTRAILCHIYHYALHKKFHTARDLLLMSHVQDSIHQADIATQILYNRAMVQIGICAFRDGLIKESHAALSEIQGSGRVKELLAQGVQAQRFGQPANPEADAIERQRQLPFHMHINLELLECIFLTSSMLLEIPAQAQAGPNNKKFISRPFRRLLDYNERQAFCGPPENTRDHIMSAAKALASGEWEKAKDFILAIKVWDLMTETQEIKDMLIRKIQEEGLRTYLFTYCSYYTTLGLAQLSSMFDLSVNSVSAIVAKMIFNEELSASLDQVTQCIVLHQVELSRLQVLSLQYSEKVANLVDQNERLTSIGRDNNPSNNSNTNNNNNNNNNNHNSSHNNNRNH</sequence>
<evidence type="ECO:0000256" key="1">
    <source>
        <dbReference type="ARBA" id="ARBA00022490"/>
    </source>
</evidence>
<dbReference type="HAMAP" id="MF_03002">
    <property type="entry name" value="eIF3c"/>
    <property type="match status" value="1"/>
</dbReference>
<feature type="region of interest" description="Disordered" evidence="4">
    <location>
        <begin position="1"/>
        <end position="82"/>
    </location>
</feature>
<keyword evidence="2" id="KW-0396">Initiation factor</keyword>
<dbReference type="GO" id="GO:0003723">
    <property type="term" value="F:RNA binding"/>
    <property type="evidence" value="ECO:0007669"/>
    <property type="project" value="InterPro"/>
</dbReference>
<dbReference type="AlphaFoldDB" id="A0A8H7UYM7"/>
<name>A0A8H7UYM7_9FUNG</name>